<dbReference type="Pfam" id="PF14278">
    <property type="entry name" value="TetR_C_8"/>
    <property type="match status" value="1"/>
</dbReference>
<dbReference type="PANTHER" id="PTHR43479">
    <property type="entry name" value="ACREF/ENVCD OPERON REPRESSOR-RELATED"/>
    <property type="match status" value="1"/>
</dbReference>
<dbReference type="InterPro" id="IPR050624">
    <property type="entry name" value="HTH-type_Tx_Regulator"/>
</dbReference>
<dbReference type="EMBL" id="BKZW01000002">
    <property type="protein sequence ID" value="GER89849.1"/>
    <property type="molecule type" value="Genomic_DNA"/>
</dbReference>
<protein>
    <submittedName>
        <fullName evidence="4">TetR family transcriptional regulator</fullName>
    </submittedName>
</protein>
<dbReference type="RefSeq" id="WP_151757675.1">
    <property type="nucleotide sequence ID" value="NZ_BKZW01000002.1"/>
</dbReference>
<dbReference type="InterPro" id="IPR001647">
    <property type="entry name" value="HTH_TetR"/>
</dbReference>
<dbReference type="PROSITE" id="PS50977">
    <property type="entry name" value="HTH_TETR_2"/>
    <property type="match status" value="1"/>
</dbReference>
<comment type="caution">
    <text evidence="4">The sequence shown here is derived from an EMBL/GenBank/DDBJ whole genome shotgun (WGS) entry which is preliminary data.</text>
</comment>
<keyword evidence="1 2" id="KW-0238">DNA-binding</keyword>
<sequence>MKQQKRDRRSQRTQRLVSAAFAEIMTEKSYEKILVQDILDRAGIGRTTFYAHYFDKEDVLNHIVEQELAMLTGHIAQAAQGQRIIPSLELFVHAYASANQQLRALICSSAGKPLLDALQAALCRMIEPTLSTLCTERRSPPIPLPVVSEYLAGAFLTLFKWWVTADMPYPPEQMDSIFQQLALPGVWAMLKEK</sequence>
<gene>
    <name evidence="4" type="ORF">KDW_40110</name>
</gene>
<evidence type="ECO:0000256" key="2">
    <source>
        <dbReference type="PROSITE-ProRule" id="PRU00335"/>
    </source>
</evidence>
<organism evidence="4 5">
    <name type="scientific">Dictyobacter vulcani</name>
    <dbReference type="NCBI Taxonomy" id="2607529"/>
    <lineage>
        <taxon>Bacteria</taxon>
        <taxon>Bacillati</taxon>
        <taxon>Chloroflexota</taxon>
        <taxon>Ktedonobacteria</taxon>
        <taxon>Ktedonobacterales</taxon>
        <taxon>Dictyobacteraceae</taxon>
        <taxon>Dictyobacter</taxon>
    </lineage>
</organism>
<evidence type="ECO:0000313" key="5">
    <source>
        <dbReference type="Proteomes" id="UP000326912"/>
    </source>
</evidence>
<feature type="DNA-binding region" description="H-T-H motif" evidence="2">
    <location>
        <begin position="34"/>
        <end position="53"/>
    </location>
</feature>
<dbReference type="InterPro" id="IPR009057">
    <property type="entry name" value="Homeodomain-like_sf"/>
</dbReference>
<dbReference type="Gene3D" id="1.10.357.10">
    <property type="entry name" value="Tetracycline Repressor, domain 2"/>
    <property type="match status" value="1"/>
</dbReference>
<keyword evidence="5" id="KW-1185">Reference proteome</keyword>
<reference evidence="4 5" key="1">
    <citation type="submission" date="2019-10" db="EMBL/GenBank/DDBJ databases">
        <title>Dictyobacter vulcani sp. nov., within the class Ktedonobacteria, isolated from soil of volcanic Mt. Zao.</title>
        <authorList>
            <person name="Zheng Y."/>
            <person name="Wang C.M."/>
            <person name="Sakai Y."/>
            <person name="Abe K."/>
            <person name="Yokota A."/>
            <person name="Yabe S."/>
        </authorList>
    </citation>
    <scope>NUCLEOTIDE SEQUENCE [LARGE SCALE GENOMIC DNA]</scope>
    <source>
        <strain evidence="4 5">W12</strain>
    </source>
</reference>
<name>A0A5J4KUU5_9CHLR</name>
<dbReference type="PANTHER" id="PTHR43479:SF7">
    <property type="entry name" value="TETR-FAMILY TRANSCRIPTIONAL REGULATOR"/>
    <property type="match status" value="1"/>
</dbReference>
<dbReference type="Pfam" id="PF00440">
    <property type="entry name" value="TetR_N"/>
    <property type="match status" value="1"/>
</dbReference>
<feature type="domain" description="HTH tetR-type" evidence="3">
    <location>
        <begin position="11"/>
        <end position="71"/>
    </location>
</feature>
<dbReference type="SUPFAM" id="SSF46689">
    <property type="entry name" value="Homeodomain-like"/>
    <property type="match status" value="1"/>
</dbReference>
<evidence type="ECO:0000256" key="1">
    <source>
        <dbReference type="ARBA" id="ARBA00023125"/>
    </source>
</evidence>
<evidence type="ECO:0000259" key="3">
    <source>
        <dbReference type="PROSITE" id="PS50977"/>
    </source>
</evidence>
<dbReference type="InterPro" id="IPR039532">
    <property type="entry name" value="TetR_C_Firmicutes"/>
</dbReference>
<dbReference type="GO" id="GO:0003677">
    <property type="term" value="F:DNA binding"/>
    <property type="evidence" value="ECO:0007669"/>
    <property type="project" value="UniProtKB-UniRule"/>
</dbReference>
<accession>A0A5J4KUU5</accession>
<dbReference type="AlphaFoldDB" id="A0A5J4KUU5"/>
<proteinExistence type="predicted"/>
<dbReference type="Proteomes" id="UP000326912">
    <property type="component" value="Unassembled WGS sequence"/>
</dbReference>
<evidence type="ECO:0000313" key="4">
    <source>
        <dbReference type="EMBL" id="GER89849.1"/>
    </source>
</evidence>